<dbReference type="PATRIC" id="fig|1137280.3.peg.251"/>
<reference evidence="1 2" key="1">
    <citation type="submission" date="2012-12" db="EMBL/GenBank/DDBJ databases">
        <title>Genome assembly of Marinobacter sp. AK21.</title>
        <authorList>
            <person name="Khatri I."/>
            <person name="Kumar R."/>
            <person name="Vaidya B."/>
            <person name="Subramanian S."/>
            <person name="Pinnaka A."/>
        </authorList>
    </citation>
    <scope>NUCLEOTIDE SEQUENCE [LARGE SCALE GENOMIC DNA]</scope>
    <source>
        <strain evidence="1 2">AK21</strain>
    </source>
</reference>
<gene>
    <name evidence="1" type="ORF">D777_00434</name>
</gene>
<comment type="caution">
    <text evidence="1">The sequence shown here is derived from an EMBL/GenBank/DDBJ whole genome shotgun (WGS) entry which is preliminary data.</text>
</comment>
<proteinExistence type="predicted"/>
<evidence type="ECO:0000313" key="2">
    <source>
        <dbReference type="Proteomes" id="UP000035057"/>
    </source>
</evidence>
<organism evidence="1 2">
    <name type="scientific">Marinobacter nitratireducens</name>
    <dbReference type="NCBI Taxonomy" id="1137280"/>
    <lineage>
        <taxon>Bacteria</taxon>
        <taxon>Pseudomonadati</taxon>
        <taxon>Pseudomonadota</taxon>
        <taxon>Gammaproteobacteria</taxon>
        <taxon>Pseudomonadales</taxon>
        <taxon>Marinobacteraceae</taxon>
        <taxon>Marinobacter</taxon>
    </lineage>
</organism>
<dbReference type="OrthoDB" id="7055830at2"/>
<keyword evidence="2" id="KW-1185">Reference proteome</keyword>
<sequence length="344" mass="38579">MTQSGTDVANALFEQHVKYEMSALKGAKLRKFLEKEVTELLSHAESVTLSRLTSAEQVMGVIQRIVVDMELDSGIPELAAEMATEVLNASVQADTTLGEIISREQATGFLEETLSLRQQRERVIAEIMAHPVYQELVSNVVYAGLVNYLYEDNLITKSVPGVGSVMKFGKKMANKAVPGLDETFERRIKAWLSDSLPGLIAKSEQFLHRALTEDELRDTVMAAWVSLEDRTIAELHEGLGDIELQEYVVLGYEFWLQFRKTAYFEGCARSVVEHLFVKYGDRPIVDLLNDVGVTRDVIMAEIDAYVLPVIDVLREEGYVEALVRRRLSGFYKSAAARKILEPEG</sequence>
<evidence type="ECO:0000313" key="1">
    <source>
        <dbReference type="EMBL" id="KEF32872.1"/>
    </source>
</evidence>
<dbReference type="RefSeq" id="WP_036127976.1">
    <property type="nucleotide sequence ID" value="NZ_ANIE01000002.1"/>
</dbReference>
<dbReference type="AlphaFoldDB" id="A0A072N6H4"/>
<dbReference type="STRING" id="1137280.D777_00434"/>
<dbReference type="EMBL" id="ANIE01000002">
    <property type="protein sequence ID" value="KEF32872.1"/>
    <property type="molecule type" value="Genomic_DNA"/>
</dbReference>
<protein>
    <submittedName>
        <fullName evidence="1">Uncharacterized protein</fullName>
    </submittedName>
</protein>
<accession>A0A072N6H4</accession>
<dbReference type="Proteomes" id="UP000035057">
    <property type="component" value="Unassembled WGS sequence"/>
</dbReference>
<name>A0A072N6H4_9GAMM</name>